<keyword evidence="1" id="KW-0560">Oxidoreductase</keyword>
<protein>
    <recommendedName>
        <fullName evidence="5">Malate dehydrogenase</fullName>
    </recommendedName>
</protein>
<evidence type="ECO:0008006" key="5">
    <source>
        <dbReference type="Google" id="ProtNLM"/>
    </source>
</evidence>
<evidence type="ECO:0000256" key="2">
    <source>
        <dbReference type="ARBA" id="ARBA00023027"/>
    </source>
</evidence>
<dbReference type="PANTHER" id="PTHR11540:SF16">
    <property type="entry name" value="MALATE DEHYDROGENASE, MITOCHONDRIAL"/>
    <property type="match status" value="1"/>
</dbReference>
<comment type="caution">
    <text evidence="3">The sequence shown here is derived from an EMBL/GenBank/DDBJ whole genome shotgun (WGS) entry which is preliminary data.</text>
</comment>
<accession>A0A835HSF5</accession>
<sequence length="211" mass="22778">MATTTFSIASITYSELKDQKQSHLESSAALRASFAPSPEKQAQNFENRLQPQASTFKVAILKAAGGIGQPLANIVKILVEAVTDNCPNVFIHIISNLVNSTIPIAVEILKQKGVYNPKKLLGVKTLDVVRANTFVGHKKNLRLMDLQRKTARVSNGDVDSSHTIAVLRCVSVSHAFHEAEARGGYNPFPADLTRPGMLGVPNAKVKASLLP</sequence>
<name>A0A835HSF5_9MAGN</name>
<dbReference type="GO" id="GO:0005739">
    <property type="term" value="C:mitochondrion"/>
    <property type="evidence" value="ECO:0007669"/>
    <property type="project" value="TreeGrafter"/>
</dbReference>
<dbReference type="Proteomes" id="UP000631114">
    <property type="component" value="Unassembled WGS sequence"/>
</dbReference>
<organism evidence="3 4">
    <name type="scientific">Coptis chinensis</name>
    <dbReference type="NCBI Taxonomy" id="261450"/>
    <lineage>
        <taxon>Eukaryota</taxon>
        <taxon>Viridiplantae</taxon>
        <taxon>Streptophyta</taxon>
        <taxon>Embryophyta</taxon>
        <taxon>Tracheophyta</taxon>
        <taxon>Spermatophyta</taxon>
        <taxon>Magnoliopsida</taxon>
        <taxon>Ranunculales</taxon>
        <taxon>Ranunculaceae</taxon>
        <taxon>Coptidoideae</taxon>
        <taxon>Coptis</taxon>
    </lineage>
</organism>
<evidence type="ECO:0000256" key="1">
    <source>
        <dbReference type="ARBA" id="ARBA00023002"/>
    </source>
</evidence>
<dbReference type="AlphaFoldDB" id="A0A835HSF5"/>
<dbReference type="OrthoDB" id="1935377at2759"/>
<dbReference type="PANTHER" id="PTHR11540">
    <property type="entry name" value="MALATE AND LACTATE DEHYDROGENASE"/>
    <property type="match status" value="1"/>
</dbReference>
<proteinExistence type="predicted"/>
<keyword evidence="2" id="KW-0520">NAD</keyword>
<gene>
    <name evidence="3" type="ORF">IFM89_013542</name>
</gene>
<evidence type="ECO:0000313" key="3">
    <source>
        <dbReference type="EMBL" id="KAF9605040.1"/>
    </source>
</evidence>
<keyword evidence="4" id="KW-1185">Reference proteome</keyword>
<dbReference type="EMBL" id="JADFTS010000005">
    <property type="protein sequence ID" value="KAF9605040.1"/>
    <property type="molecule type" value="Genomic_DNA"/>
</dbReference>
<dbReference type="GO" id="GO:0030060">
    <property type="term" value="F:L-malate dehydrogenase (NAD+) activity"/>
    <property type="evidence" value="ECO:0007669"/>
    <property type="project" value="TreeGrafter"/>
</dbReference>
<reference evidence="3 4" key="1">
    <citation type="submission" date="2020-10" db="EMBL/GenBank/DDBJ databases">
        <title>The Coptis chinensis genome and diversification of protoberbering-type alkaloids.</title>
        <authorList>
            <person name="Wang B."/>
            <person name="Shu S."/>
            <person name="Song C."/>
            <person name="Liu Y."/>
        </authorList>
    </citation>
    <scope>NUCLEOTIDE SEQUENCE [LARGE SCALE GENOMIC DNA]</scope>
    <source>
        <strain evidence="3">HL-2020</strain>
        <tissue evidence="3">Leaf</tissue>
    </source>
</reference>
<evidence type="ECO:0000313" key="4">
    <source>
        <dbReference type="Proteomes" id="UP000631114"/>
    </source>
</evidence>
<dbReference type="Gene3D" id="3.40.50.720">
    <property type="entry name" value="NAD(P)-binding Rossmann-like Domain"/>
    <property type="match status" value="1"/>
</dbReference>